<name>A0A0V1LL86_9BILA</name>
<dbReference type="EMBL" id="JYDW01000036">
    <property type="protein sequence ID" value="KRZ59822.1"/>
    <property type="molecule type" value="Genomic_DNA"/>
</dbReference>
<evidence type="ECO:0000256" key="1">
    <source>
        <dbReference type="SAM" id="Phobius"/>
    </source>
</evidence>
<keyword evidence="1" id="KW-0472">Membrane</keyword>
<sequence length="180" mass="19725">MRQVSTLFIGAVFIRVGIVGFRPADQLKLYNGKLDVTMLDGMATSAFGSCGLFSASRSSPTLVVISISRLGTMTVSFIRWTAVRKLSSALTIDLVRSLLAARRRPTETSTSRTKPNRAVDYLLLTVAGAMLLIFLWLRCFYQFSNRSAAEGSVLHNNASRKQCKRLIATSLLALPMSTSL</sequence>
<dbReference type="OrthoDB" id="1378at2759"/>
<feature type="transmembrane region" description="Helical" evidence="1">
    <location>
        <begin position="6"/>
        <end position="24"/>
    </location>
</feature>
<dbReference type="Proteomes" id="UP000054721">
    <property type="component" value="Unassembled WGS sequence"/>
</dbReference>
<organism evidence="2 3">
    <name type="scientific">Trichinella nativa</name>
    <dbReference type="NCBI Taxonomy" id="6335"/>
    <lineage>
        <taxon>Eukaryota</taxon>
        <taxon>Metazoa</taxon>
        <taxon>Ecdysozoa</taxon>
        <taxon>Nematoda</taxon>
        <taxon>Enoplea</taxon>
        <taxon>Dorylaimia</taxon>
        <taxon>Trichinellida</taxon>
        <taxon>Trichinellidae</taxon>
        <taxon>Trichinella</taxon>
    </lineage>
</organism>
<keyword evidence="1" id="KW-1133">Transmembrane helix</keyword>
<comment type="caution">
    <text evidence="2">The sequence shown here is derived from an EMBL/GenBank/DDBJ whole genome shotgun (WGS) entry which is preliminary data.</text>
</comment>
<gene>
    <name evidence="2" type="ORF">T02_6043</name>
</gene>
<dbReference type="AlphaFoldDB" id="A0A0V1LL86"/>
<reference evidence="2 3" key="1">
    <citation type="submission" date="2015-05" db="EMBL/GenBank/DDBJ databases">
        <title>Evolution of Trichinella species and genotypes.</title>
        <authorList>
            <person name="Korhonen P.K."/>
            <person name="Edoardo P."/>
            <person name="Giuseppe L.R."/>
            <person name="Gasser R.B."/>
        </authorList>
    </citation>
    <scope>NUCLEOTIDE SEQUENCE [LARGE SCALE GENOMIC DNA]</scope>
    <source>
        <strain evidence="2">ISS10</strain>
    </source>
</reference>
<proteinExistence type="predicted"/>
<keyword evidence="3" id="KW-1185">Reference proteome</keyword>
<evidence type="ECO:0000313" key="2">
    <source>
        <dbReference type="EMBL" id="KRZ59822.1"/>
    </source>
</evidence>
<protein>
    <submittedName>
        <fullName evidence="2">Uncharacterized protein</fullName>
    </submittedName>
</protein>
<feature type="transmembrane region" description="Helical" evidence="1">
    <location>
        <begin position="118"/>
        <end position="137"/>
    </location>
</feature>
<evidence type="ECO:0000313" key="3">
    <source>
        <dbReference type="Proteomes" id="UP000054721"/>
    </source>
</evidence>
<accession>A0A0V1LL86</accession>
<keyword evidence="1" id="KW-0812">Transmembrane</keyword>